<gene>
    <name evidence="1" type="ORF">CFAM422_008405</name>
</gene>
<accession>A0A9P4XBF5</accession>
<proteinExistence type="predicted"/>
<protein>
    <submittedName>
        <fullName evidence="1">Uncharacterized protein</fullName>
    </submittedName>
</protein>
<dbReference type="AlphaFoldDB" id="A0A9P4XBF5"/>
<keyword evidence="2" id="KW-1185">Reference proteome</keyword>
<organism evidence="1 2">
    <name type="scientific">Trichoderma lentiforme</name>
    <dbReference type="NCBI Taxonomy" id="1567552"/>
    <lineage>
        <taxon>Eukaryota</taxon>
        <taxon>Fungi</taxon>
        <taxon>Dikarya</taxon>
        <taxon>Ascomycota</taxon>
        <taxon>Pezizomycotina</taxon>
        <taxon>Sordariomycetes</taxon>
        <taxon>Hypocreomycetidae</taxon>
        <taxon>Hypocreales</taxon>
        <taxon>Hypocreaceae</taxon>
        <taxon>Trichoderma</taxon>
    </lineage>
</organism>
<comment type="caution">
    <text evidence="1">The sequence shown here is derived from an EMBL/GenBank/DDBJ whole genome shotgun (WGS) entry which is preliminary data.</text>
</comment>
<evidence type="ECO:0000313" key="2">
    <source>
        <dbReference type="Proteomes" id="UP000801864"/>
    </source>
</evidence>
<dbReference type="Proteomes" id="UP000801864">
    <property type="component" value="Unassembled WGS sequence"/>
</dbReference>
<evidence type="ECO:0000313" key="1">
    <source>
        <dbReference type="EMBL" id="KAF3067811.1"/>
    </source>
</evidence>
<sequence length="61" mass="6967">MNYQDGRSCTFHPGQIHQSRLPSRWGYVIKAARSAVKHPAEVESWQGKEALDMGDEEFETC</sequence>
<reference evidence="1 2" key="1">
    <citation type="submission" date="2018-06" db="EMBL/GenBank/DDBJ databases">
        <title>Genome analysis of cellulolytic fungus Trichoderma lentiforme CFAM-422.</title>
        <authorList>
            <person name="Steindorff A.S."/>
            <person name="Formighieri E.F."/>
            <person name="Midorikawa G.E.O."/>
            <person name="Tamietti M.S."/>
            <person name="Ramos E.Z."/>
            <person name="Silva A.S."/>
            <person name="Bon E.P.S."/>
            <person name="Mendes T.D."/>
            <person name="Damaso M.C.T."/>
            <person name="Favaro L.C.L."/>
        </authorList>
    </citation>
    <scope>NUCLEOTIDE SEQUENCE [LARGE SCALE GENOMIC DNA]</scope>
    <source>
        <strain evidence="1 2">CFAM-422</strain>
    </source>
</reference>
<name>A0A9P4XBF5_9HYPO</name>
<dbReference type="EMBL" id="QLNT01000015">
    <property type="protein sequence ID" value="KAF3067811.1"/>
    <property type="molecule type" value="Genomic_DNA"/>
</dbReference>